<dbReference type="InterPro" id="IPR028197">
    <property type="entry name" value="Syntaphilin/Syntabulin"/>
</dbReference>
<dbReference type="PANTHER" id="PTHR16208">
    <property type="entry name" value="MICROTUBULE-ASSOCIATED PROTEIN/SYNTAPHILIN"/>
    <property type="match status" value="1"/>
</dbReference>
<keyword evidence="4" id="KW-1133">Transmembrane helix</keyword>
<evidence type="ECO:0000256" key="6">
    <source>
        <dbReference type="ARBA" id="ARBA00023136"/>
    </source>
</evidence>
<feature type="compositionally biased region" description="Low complexity" evidence="8">
    <location>
        <begin position="231"/>
        <end position="244"/>
    </location>
</feature>
<evidence type="ECO:0000256" key="4">
    <source>
        <dbReference type="ARBA" id="ARBA00022989"/>
    </source>
</evidence>
<feature type="compositionally biased region" description="Polar residues" evidence="8">
    <location>
        <begin position="167"/>
        <end position="177"/>
    </location>
</feature>
<evidence type="ECO:0000313" key="9">
    <source>
        <dbReference type="Ensembl" id="ENSAZOP00000004370.1"/>
    </source>
</evidence>
<protein>
    <submittedName>
        <fullName evidence="9">Syntabulin</fullName>
    </submittedName>
</protein>
<evidence type="ECO:0000256" key="8">
    <source>
        <dbReference type="SAM" id="MobiDB-lite"/>
    </source>
</evidence>
<dbReference type="Pfam" id="PF15290">
    <property type="entry name" value="Syntaphilin"/>
    <property type="match status" value="1"/>
</dbReference>
<name>A0A8B9U5M1_9AVES</name>
<feature type="compositionally biased region" description="Low complexity" evidence="8">
    <location>
        <begin position="311"/>
        <end position="327"/>
    </location>
</feature>
<reference evidence="9" key="2">
    <citation type="submission" date="2025-09" db="UniProtKB">
        <authorList>
            <consortium name="Ensembl"/>
        </authorList>
    </citation>
    <scope>IDENTIFICATION</scope>
</reference>
<feature type="coiled-coil region" evidence="7">
    <location>
        <begin position="363"/>
        <end position="432"/>
    </location>
</feature>
<evidence type="ECO:0000256" key="5">
    <source>
        <dbReference type="ARBA" id="ARBA00023054"/>
    </source>
</evidence>
<keyword evidence="3" id="KW-0812">Transmembrane</keyword>
<comment type="subcellular location">
    <subcellularLocation>
        <location evidence="1">Membrane</location>
        <topology evidence="1">Single-pass membrane protein</topology>
    </subcellularLocation>
</comment>
<feature type="compositionally biased region" description="Low complexity" evidence="8">
    <location>
        <begin position="265"/>
        <end position="283"/>
    </location>
</feature>
<dbReference type="Proteomes" id="UP000694549">
    <property type="component" value="Unplaced"/>
</dbReference>
<feature type="compositionally biased region" description="Low complexity" evidence="8">
    <location>
        <begin position="142"/>
        <end position="159"/>
    </location>
</feature>
<dbReference type="Ensembl" id="ENSAZOT00000004650.1">
    <property type="protein sequence ID" value="ENSAZOP00000004370.1"/>
    <property type="gene ID" value="ENSAZOG00000002787.1"/>
</dbReference>
<feature type="compositionally biased region" description="Gly residues" evidence="8">
    <location>
        <begin position="15"/>
        <end position="41"/>
    </location>
</feature>
<evidence type="ECO:0000256" key="3">
    <source>
        <dbReference type="ARBA" id="ARBA00022692"/>
    </source>
</evidence>
<feature type="region of interest" description="Disordered" evidence="8">
    <location>
        <begin position="495"/>
        <end position="578"/>
    </location>
</feature>
<feature type="compositionally biased region" description="Polar residues" evidence="8">
    <location>
        <begin position="204"/>
        <end position="214"/>
    </location>
</feature>
<evidence type="ECO:0000256" key="7">
    <source>
        <dbReference type="SAM" id="Coils"/>
    </source>
</evidence>
<feature type="region of interest" description="Disordered" evidence="8">
    <location>
        <begin position="1"/>
        <end position="331"/>
    </location>
</feature>
<proteinExistence type="predicted"/>
<dbReference type="GO" id="GO:0016020">
    <property type="term" value="C:membrane"/>
    <property type="evidence" value="ECO:0007669"/>
    <property type="project" value="UniProtKB-SubCell"/>
</dbReference>
<evidence type="ECO:0000313" key="10">
    <source>
        <dbReference type="Proteomes" id="UP000694549"/>
    </source>
</evidence>
<dbReference type="GO" id="GO:0060074">
    <property type="term" value="P:synapse maturation"/>
    <property type="evidence" value="ECO:0007669"/>
    <property type="project" value="TreeGrafter"/>
</dbReference>
<keyword evidence="2" id="KW-0597">Phosphoprotein</keyword>
<keyword evidence="6" id="KW-0472">Membrane</keyword>
<dbReference type="GO" id="GO:0005881">
    <property type="term" value="C:cytoplasmic microtubule"/>
    <property type="evidence" value="ECO:0007669"/>
    <property type="project" value="TreeGrafter"/>
</dbReference>
<sequence>MGPLRESGKVRAGRDGAGGRAGEGGEGEGGGRVAGGNGAEGQGAPRSLPRGSRAAPAGLLPPGSPHPRGRRPLAARLRGWRRALTAGGGSSLQRKEQKAQPEKEASRSRIPRLVLRPQYQHQHQKVSPASESPFSEEESREFNPPSSSGGSARTVSSNSFCSDDTGCPSSQSVSPVKTPSDAGHSPISFCTGSDGDFSRKKFNAGTTSEGNTQLARCKKETKTNLVKPGSEADFSSSSSTGSISVPEVRMSAAGNKRFSFSRNHGPYSRNSGSSSYKSGASPPALREKDLLSALCRNQQNPISLQQLYGASPPSSNSGSNKGSDSSPIMRRSGRYLSCGEKRGIKPVNPEQYLTPLQQKEVTVRYLKTKLKESESKLKERETEIEELKTQLERMREDWIEEECCRVEAQLVLKEAKKEIKRLKKVTEAMKNNLAEKDKGIQKYFIDISVQNKKLESLLHKMEMAHRGSLSDEYVSDSPGKPLALYVKTPGSLITEDQALGEMGDSEAFRREDTEDTSNKSNESNSFKESSTTASSEGSDPSSSSSAVDRETRETASDEKLSSSKKEEESSNMTVEQSVQTDVPCGLKMEWFIQNVFISQDSSPSPPSSLKEPSEFSSGIYDLESGMVMYLTPNSLNSAKFLPSVESPHRNVDCEVNDNRVMKELDFTEPHDEEFGYVNTCSQTGITKKHWNSSLLVDILAVAAPVVPTVMWAFSTQRGGVDPMYNIGTLLRGCCLVALHSLRRTPFNIKI</sequence>
<organism evidence="9 10">
    <name type="scientific">Anas zonorhyncha</name>
    <name type="common">Eastern spot-billed duck</name>
    <dbReference type="NCBI Taxonomy" id="75864"/>
    <lineage>
        <taxon>Eukaryota</taxon>
        <taxon>Metazoa</taxon>
        <taxon>Chordata</taxon>
        <taxon>Craniata</taxon>
        <taxon>Vertebrata</taxon>
        <taxon>Euteleostomi</taxon>
        <taxon>Archelosauria</taxon>
        <taxon>Archosauria</taxon>
        <taxon>Dinosauria</taxon>
        <taxon>Saurischia</taxon>
        <taxon>Theropoda</taxon>
        <taxon>Coelurosauria</taxon>
        <taxon>Aves</taxon>
        <taxon>Neognathae</taxon>
        <taxon>Galloanserae</taxon>
        <taxon>Anseriformes</taxon>
        <taxon>Anatidae</taxon>
        <taxon>Anatinae</taxon>
        <taxon>Anas</taxon>
    </lineage>
</organism>
<feature type="compositionally biased region" description="Basic and acidic residues" evidence="8">
    <location>
        <begin position="93"/>
        <end position="107"/>
    </location>
</feature>
<feature type="compositionally biased region" description="Basic and acidic residues" evidence="8">
    <location>
        <begin position="547"/>
        <end position="568"/>
    </location>
</feature>
<dbReference type="AlphaFoldDB" id="A0A8B9U5M1"/>
<keyword evidence="10" id="KW-1185">Reference proteome</keyword>
<evidence type="ECO:0000256" key="2">
    <source>
        <dbReference type="ARBA" id="ARBA00022553"/>
    </source>
</evidence>
<reference evidence="9" key="1">
    <citation type="submission" date="2025-08" db="UniProtKB">
        <authorList>
            <consortium name="Ensembl"/>
        </authorList>
    </citation>
    <scope>IDENTIFICATION</scope>
</reference>
<feature type="compositionally biased region" description="Polar residues" evidence="8">
    <location>
        <begin position="295"/>
        <end position="308"/>
    </location>
</feature>
<keyword evidence="5 7" id="KW-0175">Coiled coil</keyword>
<dbReference type="PANTHER" id="PTHR16208:SF4">
    <property type="entry name" value="SYNTABULIN"/>
    <property type="match status" value="1"/>
</dbReference>
<feature type="compositionally biased region" description="Basic residues" evidence="8">
    <location>
        <begin position="67"/>
        <end position="81"/>
    </location>
</feature>
<dbReference type="GO" id="GO:0019896">
    <property type="term" value="P:axonal transport of mitochondrion"/>
    <property type="evidence" value="ECO:0007669"/>
    <property type="project" value="TreeGrafter"/>
</dbReference>
<feature type="compositionally biased region" description="Low complexity" evidence="8">
    <location>
        <begin position="518"/>
        <end position="546"/>
    </location>
</feature>
<evidence type="ECO:0000256" key="1">
    <source>
        <dbReference type="ARBA" id="ARBA00004167"/>
    </source>
</evidence>
<dbReference type="GO" id="GO:1904115">
    <property type="term" value="C:axon cytoplasm"/>
    <property type="evidence" value="ECO:0007669"/>
    <property type="project" value="GOC"/>
</dbReference>
<accession>A0A8B9U5M1</accession>
<feature type="compositionally biased region" description="Basic and acidic residues" evidence="8">
    <location>
        <begin position="1"/>
        <end position="14"/>
    </location>
</feature>